<sequence length="82" mass="9336">MKTLGCISNDPGMVQKITQGLSEDTKRKMIEENCIPASKRTSVVMRVKDKKAPMRSGDKAKGNRIRVKNKFFTQQIYDFAQI</sequence>
<accession>A0A9X5GR35</accession>
<keyword evidence="2" id="KW-1185">Reference proteome</keyword>
<protein>
    <submittedName>
        <fullName evidence="1">Uncharacterized protein</fullName>
    </submittedName>
</protein>
<gene>
    <name evidence="1" type="ORF">D5281_03955</name>
</gene>
<dbReference type="AlphaFoldDB" id="A0A9X5GR35"/>
<dbReference type="EMBL" id="QZDT01000003">
    <property type="protein sequence ID" value="NBJ91766.1"/>
    <property type="molecule type" value="Genomic_DNA"/>
</dbReference>
<name>A0A9X5GR35_9FIRM</name>
<organism evidence="1 2">
    <name type="scientific">Parablautia muri</name>
    <dbReference type="NCBI Taxonomy" id="2320879"/>
    <lineage>
        <taxon>Bacteria</taxon>
        <taxon>Bacillati</taxon>
        <taxon>Bacillota</taxon>
        <taxon>Clostridia</taxon>
        <taxon>Lachnospirales</taxon>
        <taxon>Lachnospiraceae</taxon>
        <taxon>Parablautia</taxon>
    </lineage>
</organism>
<dbReference type="Proteomes" id="UP001154420">
    <property type="component" value="Unassembled WGS sequence"/>
</dbReference>
<evidence type="ECO:0000313" key="2">
    <source>
        <dbReference type="Proteomes" id="UP001154420"/>
    </source>
</evidence>
<evidence type="ECO:0000313" key="1">
    <source>
        <dbReference type="EMBL" id="NBJ91766.1"/>
    </source>
</evidence>
<proteinExistence type="predicted"/>
<reference evidence="1" key="1">
    <citation type="submission" date="2018-09" db="EMBL/GenBank/DDBJ databases">
        <title>Murine metabolic-syndrome-specific gut microbial biobank.</title>
        <authorList>
            <person name="Liu C."/>
        </authorList>
    </citation>
    <scope>NUCLEOTIDE SEQUENCE</scope>
    <source>
        <strain evidence="1">D42-62</strain>
    </source>
</reference>
<comment type="caution">
    <text evidence="1">The sequence shown here is derived from an EMBL/GenBank/DDBJ whole genome shotgun (WGS) entry which is preliminary data.</text>
</comment>